<keyword evidence="2" id="KW-1185">Reference proteome</keyword>
<evidence type="ECO:0000313" key="2">
    <source>
        <dbReference type="Proteomes" id="UP001500736"/>
    </source>
</evidence>
<comment type="caution">
    <text evidence="1">The sequence shown here is derived from an EMBL/GenBank/DDBJ whole genome shotgun (WGS) entry which is preliminary data.</text>
</comment>
<name>A0ABP3UPS6_9FLAO</name>
<dbReference type="NCBIfam" id="TIGR03519">
    <property type="entry name" value="T9SS_PorP_fam"/>
    <property type="match status" value="1"/>
</dbReference>
<sequence length="319" mass="35252">MKRQYNTLLKLDALSYGIGIVLLLILLCPSKSVAQQDSQYTQYMYNTSTINPAYAGTRGSLNFTGLYRTQWVGLDGAPETLNFTVSNAFNERVGAGLSFVQDKIGPSNESTITADFAYVLPMSDNGLKLSFGLKGGINLLDVDYTRLNIYNPGENVFQYNIDNRLTPIIGVGMYLYSDKGYFGVSVPNLLETTHYDDTTVSNATEKFNFYAIAGYVFNLSSNTKFKPAVLGKAVYGAPVAIDLSANFLFNEKFTLGAAYRLDAAVSALAGFQVSDQVFIGYAYDYDTTELGNYNSGSHEIFLRWEIFKGARPIVSPRFF</sequence>
<proteinExistence type="predicted"/>
<evidence type="ECO:0000313" key="1">
    <source>
        <dbReference type="EMBL" id="GAA0739281.1"/>
    </source>
</evidence>
<gene>
    <name evidence="1" type="ORF">GCM10009431_08120</name>
</gene>
<organism evidence="1 2">
    <name type="scientific">Gaetbulibacter jejuensis</name>
    <dbReference type="NCBI Taxonomy" id="584607"/>
    <lineage>
        <taxon>Bacteria</taxon>
        <taxon>Pseudomonadati</taxon>
        <taxon>Bacteroidota</taxon>
        <taxon>Flavobacteriia</taxon>
        <taxon>Flavobacteriales</taxon>
        <taxon>Flavobacteriaceae</taxon>
        <taxon>Gaetbulibacter</taxon>
    </lineage>
</organism>
<accession>A0ABP3UPS6</accession>
<dbReference type="RefSeq" id="WP_343795989.1">
    <property type="nucleotide sequence ID" value="NZ_BAAAGF010000001.1"/>
</dbReference>
<dbReference type="Pfam" id="PF11751">
    <property type="entry name" value="PorP_SprF"/>
    <property type="match status" value="1"/>
</dbReference>
<reference evidence="2" key="1">
    <citation type="journal article" date="2019" name="Int. J. Syst. Evol. Microbiol.">
        <title>The Global Catalogue of Microorganisms (GCM) 10K type strain sequencing project: providing services to taxonomists for standard genome sequencing and annotation.</title>
        <authorList>
            <consortium name="The Broad Institute Genomics Platform"/>
            <consortium name="The Broad Institute Genome Sequencing Center for Infectious Disease"/>
            <person name="Wu L."/>
            <person name="Ma J."/>
        </authorList>
    </citation>
    <scope>NUCLEOTIDE SEQUENCE [LARGE SCALE GENOMIC DNA]</scope>
    <source>
        <strain evidence="2">JCM 15976</strain>
    </source>
</reference>
<protein>
    <submittedName>
        <fullName evidence="1">Type IX secretion system membrane protein PorP/SprF</fullName>
    </submittedName>
</protein>
<dbReference type="EMBL" id="BAAAGF010000001">
    <property type="protein sequence ID" value="GAA0739281.1"/>
    <property type="molecule type" value="Genomic_DNA"/>
</dbReference>
<dbReference type="Proteomes" id="UP001500736">
    <property type="component" value="Unassembled WGS sequence"/>
</dbReference>
<dbReference type="InterPro" id="IPR019861">
    <property type="entry name" value="PorP/SprF_Bacteroidetes"/>
</dbReference>